<dbReference type="Gene3D" id="1.20.58.220">
    <property type="entry name" value="Phosphate transport system protein phou homolog 2, domain 2"/>
    <property type="match status" value="1"/>
</dbReference>
<feature type="transmembrane region" description="Helical" evidence="6">
    <location>
        <begin position="175"/>
        <end position="199"/>
    </location>
</feature>
<feature type="transmembrane region" description="Helical" evidence="6">
    <location>
        <begin position="283"/>
        <end position="301"/>
    </location>
</feature>
<protein>
    <submittedName>
        <fullName evidence="8">Phosphate:Na+ symporter</fullName>
    </submittedName>
</protein>
<keyword evidence="2" id="KW-1003">Cell membrane</keyword>
<dbReference type="NCBIfam" id="NF037997">
    <property type="entry name" value="Na_Pi_symport"/>
    <property type="match status" value="1"/>
</dbReference>
<feature type="transmembrane region" description="Helical" evidence="6">
    <location>
        <begin position="98"/>
        <end position="121"/>
    </location>
</feature>
<accession>A0A841LTJ9</accession>
<dbReference type="InterPro" id="IPR026022">
    <property type="entry name" value="PhoU_dom"/>
</dbReference>
<dbReference type="Pfam" id="PF02690">
    <property type="entry name" value="Na_Pi_cotrans"/>
    <property type="match status" value="2"/>
</dbReference>
<sequence>MSGSVVLLNLAGAVALLLWATRMVRTGVEEAFGEQLRRGLRNRMQNPLLAVAFGTGLAIALQSSTAVTLLVGSFVGSGFVSGIAGLMAVRGGELGSALVVKILTFDLALMVPLLLVAGTAISMTTERHQWRQIGRICVGIALLILSLEMTSHATEPLRDSQLLPVIVNYLKGDPITAYLLAALMTWLFHSSVAAIILLVSFSSRGLIDANLAVVMVLGVNLGSSVIAPILTRNASPENRIVPLGNLLMRGAGSLVMLILVESFHPDLNLLGQDPSSQVINAHIVFNVIILIAGIPLSGLVLRTTKALVQINAHKYGPQSPAELEQYSALDKGALKHPAQALANATREVLSVCETVEVMLQRAIDVFETPDQTSIDELAALDDRVDKRHMAIKLYLTQLATQKLSETEAARMQELLEACIKLEQVGDIIVRNILVHVQKKLDQNLNFTEEGWKEIVGFHDVVLSNAHLAFNVLLSRDIKTARQLVQQKDRLRELERETTRQHFARLRAGSPRSIETSTIHLDTIRDLKQINSLLAALAYPVLEEEGQLGGTRLRKLPKHPASDKV</sequence>
<dbReference type="PANTHER" id="PTHR10010:SF46">
    <property type="entry name" value="SODIUM-DEPENDENT PHOSPHATE TRANSPORT PROTEIN 2B"/>
    <property type="match status" value="1"/>
</dbReference>
<dbReference type="Pfam" id="PF01895">
    <property type="entry name" value="PhoU"/>
    <property type="match status" value="2"/>
</dbReference>
<feature type="transmembrane region" description="Helical" evidence="6">
    <location>
        <begin position="67"/>
        <end position="86"/>
    </location>
</feature>
<evidence type="ECO:0000259" key="7">
    <source>
        <dbReference type="Pfam" id="PF01895"/>
    </source>
</evidence>
<comment type="subcellular location">
    <subcellularLocation>
        <location evidence="1">Cell membrane</location>
        <topology evidence="1">Multi-pass membrane protein</topology>
    </subcellularLocation>
</comment>
<name>A0A841LTJ9_9HYPH</name>
<feature type="transmembrane region" description="Helical" evidence="6">
    <location>
        <begin position="243"/>
        <end position="263"/>
    </location>
</feature>
<reference evidence="8 9" key="1">
    <citation type="submission" date="2020-08" db="EMBL/GenBank/DDBJ databases">
        <title>Genomic Encyclopedia of Type Strains, Phase IV (KMG-IV): sequencing the most valuable type-strain genomes for metagenomic binning, comparative biology and taxonomic classification.</title>
        <authorList>
            <person name="Goeker M."/>
        </authorList>
    </citation>
    <scope>NUCLEOTIDE SEQUENCE [LARGE SCALE GENOMIC DNA]</scope>
    <source>
        <strain evidence="8 9">DSM 22336</strain>
    </source>
</reference>
<dbReference type="RefSeq" id="WP_184219186.1">
    <property type="nucleotide sequence ID" value="NZ_JACIIU010000001.1"/>
</dbReference>
<evidence type="ECO:0000256" key="1">
    <source>
        <dbReference type="ARBA" id="ARBA00004651"/>
    </source>
</evidence>
<dbReference type="AlphaFoldDB" id="A0A841LTJ9"/>
<evidence type="ECO:0000256" key="4">
    <source>
        <dbReference type="ARBA" id="ARBA00022989"/>
    </source>
</evidence>
<keyword evidence="4 6" id="KW-1133">Transmembrane helix</keyword>
<dbReference type="GO" id="GO:0005436">
    <property type="term" value="F:sodium:phosphate symporter activity"/>
    <property type="evidence" value="ECO:0007669"/>
    <property type="project" value="InterPro"/>
</dbReference>
<dbReference type="InterPro" id="IPR003841">
    <property type="entry name" value="Na/Pi_transpt"/>
</dbReference>
<feature type="domain" description="PhoU" evidence="7">
    <location>
        <begin position="458"/>
        <end position="533"/>
    </location>
</feature>
<proteinExistence type="predicted"/>
<dbReference type="SUPFAM" id="SSF109755">
    <property type="entry name" value="PhoU-like"/>
    <property type="match status" value="1"/>
</dbReference>
<feature type="domain" description="PhoU" evidence="7">
    <location>
        <begin position="350"/>
        <end position="430"/>
    </location>
</feature>
<keyword evidence="5 6" id="KW-0472">Membrane</keyword>
<evidence type="ECO:0000313" key="8">
    <source>
        <dbReference type="EMBL" id="MBB6259882.1"/>
    </source>
</evidence>
<dbReference type="PANTHER" id="PTHR10010">
    <property type="entry name" value="SOLUTE CARRIER FAMILY 34 SODIUM PHOSPHATE , MEMBER 2-RELATED"/>
    <property type="match status" value="1"/>
</dbReference>
<comment type="caution">
    <text evidence="8">The sequence shown here is derived from an EMBL/GenBank/DDBJ whole genome shotgun (WGS) entry which is preliminary data.</text>
</comment>
<dbReference type="GO" id="GO:0005886">
    <property type="term" value="C:plasma membrane"/>
    <property type="evidence" value="ECO:0007669"/>
    <property type="project" value="UniProtKB-SubCell"/>
</dbReference>
<evidence type="ECO:0000256" key="5">
    <source>
        <dbReference type="ARBA" id="ARBA00023136"/>
    </source>
</evidence>
<dbReference type="Proteomes" id="UP000555393">
    <property type="component" value="Unassembled WGS sequence"/>
</dbReference>
<evidence type="ECO:0000256" key="6">
    <source>
        <dbReference type="SAM" id="Phobius"/>
    </source>
</evidence>
<dbReference type="InterPro" id="IPR038078">
    <property type="entry name" value="PhoU-like_sf"/>
</dbReference>
<evidence type="ECO:0000256" key="3">
    <source>
        <dbReference type="ARBA" id="ARBA00022692"/>
    </source>
</evidence>
<feature type="transmembrane region" description="Helical" evidence="6">
    <location>
        <begin position="44"/>
        <end position="61"/>
    </location>
</feature>
<dbReference type="EMBL" id="JACIIU010000001">
    <property type="protein sequence ID" value="MBB6259882.1"/>
    <property type="molecule type" value="Genomic_DNA"/>
</dbReference>
<feature type="transmembrane region" description="Helical" evidence="6">
    <location>
        <begin position="211"/>
        <end position="231"/>
    </location>
</feature>
<organism evidence="8 9">
    <name type="scientific">Paenochrobactrum gallinarii</name>
    <dbReference type="NCBI Taxonomy" id="643673"/>
    <lineage>
        <taxon>Bacteria</taxon>
        <taxon>Pseudomonadati</taxon>
        <taxon>Pseudomonadota</taxon>
        <taxon>Alphaproteobacteria</taxon>
        <taxon>Hyphomicrobiales</taxon>
        <taxon>Brucellaceae</taxon>
        <taxon>Paenochrobactrum</taxon>
    </lineage>
</organism>
<keyword evidence="3 6" id="KW-0812">Transmembrane</keyword>
<feature type="transmembrane region" description="Helical" evidence="6">
    <location>
        <begin position="6"/>
        <end position="24"/>
    </location>
</feature>
<dbReference type="GO" id="GO:0044341">
    <property type="term" value="P:sodium-dependent phosphate transport"/>
    <property type="evidence" value="ECO:0007669"/>
    <property type="project" value="InterPro"/>
</dbReference>
<keyword evidence="9" id="KW-1185">Reference proteome</keyword>
<evidence type="ECO:0000256" key="2">
    <source>
        <dbReference type="ARBA" id="ARBA00022475"/>
    </source>
</evidence>
<evidence type="ECO:0000313" key="9">
    <source>
        <dbReference type="Proteomes" id="UP000555393"/>
    </source>
</evidence>
<gene>
    <name evidence="8" type="ORF">FHS77_000390</name>
</gene>